<evidence type="ECO:0000313" key="3">
    <source>
        <dbReference type="EMBL" id="HEC06231.1"/>
    </source>
</evidence>
<dbReference type="InterPro" id="IPR014729">
    <property type="entry name" value="Rossmann-like_a/b/a_fold"/>
</dbReference>
<dbReference type="Gene3D" id="3.40.50.620">
    <property type="entry name" value="HUPs"/>
    <property type="match status" value="1"/>
</dbReference>
<protein>
    <submittedName>
        <fullName evidence="3">YdcF family protein</fullName>
    </submittedName>
</protein>
<evidence type="ECO:0000256" key="1">
    <source>
        <dbReference type="SAM" id="Phobius"/>
    </source>
</evidence>
<dbReference type="InterPro" id="IPR051599">
    <property type="entry name" value="Cell_Envelope_Assoc"/>
</dbReference>
<dbReference type="GO" id="GO:0005886">
    <property type="term" value="C:plasma membrane"/>
    <property type="evidence" value="ECO:0007669"/>
    <property type="project" value="TreeGrafter"/>
</dbReference>
<dbReference type="EMBL" id="DRLF01000186">
    <property type="protein sequence ID" value="HEC06231.1"/>
    <property type="molecule type" value="Genomic_DNA"/>
</dbReference>
<sequence length="219" mass="23846">MGYLLTKLLPLFVYPLGLSLVLVLMALLLLWQDRKRAAKVLLAVVAVILWVSSTPRFSNWIAGTLERDYQPLSADALPNAGAIVLLGGMTHGIVPGTGNADLSGEVDRLLYAASLYKAGRAPLLLLAGGNAKGYEPEAVSMRKVLVTLGVPRKAMLLEARSRNTRQNAKYAAQILRQRGISRIILVTSAYHMGRALFEFQQQGLEEYPAATDYQVVEGP</sequence>
<gene>
    <name evidence="3" type="ORF">ENJ12_05240</name>
</gene>
<evidence type="ECO:0000259" key="2">
    <source>
        <dbReference type="Pfam" id="PF02698"/>
    </source>
</evidence>
<name>A0A831WF52_9GAMM</name>
<keyword evidence="1" id="KW-0472">Membrane</keyword>
<organism evidence="3">
    <name type="scientific">Thiolapillus brandeum</name>
    <dbReference type="NCBI Taxonomy" id="1076588"/>
    <lineage>
        <taxon>Bacteria</taxon>
        <taxon>Pseudomonadati</taxon>
        <taxon>Pseudomonadota</taxon>
        <taxon>Gammaproteobacteria</taxon>
        <taxon>Chromatiales</taxon>
        <taxon>Sedimenticolaceae</taxon>
        <taxon>Thiolapillus</taxon>
    </lineage>
</organism>
<feature type="non-terminal residue" evidence="3">
    <location>
        <position position="219"/>
    </location>
</feature>
<dbReference type="CDD" id="cd06259">
    <property type="entry name" value="YdcF-like"/>
    <property type="match status" value="1"/>
</dbReference>
<dbReference type="PANTHER" id="PTHR30336">
    <property type="entry name" value="INNER MEMBRANE PROTEIN, PROBABLE PERMEASE"/>
    <property type="match status" value="1"/>
</dbReference>
<dbReference type="AlphaFoldDB" id="A0A831WF52"/>
<dbReference type="Proteomes" id="UP000886339">
    <property type="component" value="Unassembled WGS sequence"/>
</dbReference>
<proteinExistence type="predicted"/>
<dbReference type="Pfam" id="PF02698">
    <property type="entry name" value="DUF218"/>
    <property type="match status" value="1"/>
</dbReference>
<feature type="transmembrane region" description="Helical" evidence="1">
    <location>
        <begin position="37"/>
        <end position="53"/>
    </location>
</feature>
<accession>A0A831WF52</accession>
<reference evidence="3" key="1">
    <citation type="journal article" date="2020" name="mSystems">
        <title>Genome- and Community-Level Interaction Insights into Carbon Utilization and Element Cycling Functions of Hydrothermarchaeota in Hydrothermal Sediment.</title>
        <authorList>
            <person name="Zhou Z."/>
            <person name="Liu Y."/>
            <person name="Xu W."/>
            <person name="Pan J."/>
            <person name="Luo Z.H."/>
            <person name="Li M."/>
        </authorList>
    </citation>
    <scope>NUCLEOTIDE SEQUENCE [LARGE SCALE GENOMIC DNA]</scope>
    <source>
        <strain evidence="3">HyVt-458</strain>
    </source>
</reference>
<dbReference type="GO" id="GO:0000270">
    <property type="term" value="P:peptidoglycan metabolic process"/>
    <property type="evidence" value="ECO:0007669"/>
    <property type="project" value="TreeGrafter"/>
</dbReference>
<dbReference type="PANTHER" id="PTHR30336:SF4">
    <property type="entry name" value="ENVELOPE BIOGENESIS FACTOR ELYC"/>
    <property type="match status" value="1"/>
</dbReference>
<feature type="domain" description="DUF218" evidence="2">
    <location>
        <begin position="82"/>
        <end position="212"/>
    </location>
</feature>
<keyword evidence="1" id="KW-0812">Transmembrane</keyword>
<dbReference type="GO" id="GO:0043164">
    <property type="term" value="P:Gram-negative-bacterium-type cell wall biogenesis"/>
    <property type="evidence" value="ECO:0007669"/>
    <property type="project" value="TreeGrafter"/>
</dbReference>
<dbReference type="InterPro" id="IPR003848">
    <property type="entry name" value="DUF218"/>
</dbReference>
<feature type="transmembrane region" description="Helical" evidence="1">
    <location>
        <begin position="12"/>
        <end position="30"/>
    </location>
</feature>
<comment type="caution">
    <text evidence="3">The sequence shown here is derived from an EMBL/GenBank/DDBJ whole genome shotgun (WGS) entry which is preliminary data.</text>
</comment>
<keyword evidence="1" id="KW-1133">Transmembrane helix</keyword>